<name>A0A6A6GCY0_9PEZI</name>
<dbReference type="Gene3D" id="2.30.110.10">
    <property type="entry name" value="Electron Transport, Fmn-binding Protein, Chain A"/>
    <property type="match status" value="1"/>
</dbReference>
<dbReference type="InterPro" id="IPR012349">
    <property type="entry name" value="Split_barrel_FMN-bd"/>
</dbReference>
<dbReference type="Pfam" id="PF13883">
    <property type="entry name" value="CREG_beta-barrel"/>
    <property type="match status" value="1"/>
</dbReference>
<dbReference type="SUPFAM" id="SSF50475">
    <property type="entry name" value="FMN-binding split barrel"/>
    <property type="match status" value="1"/>
</dbReference>
<accession>A0A6A6GCY0</accession>
<dbReference type="EMBL" id="ML992506">
    <property type="protein sequence ID" value="KAF2223498.1"/>
    <property type="molecule type" value="Genomic_DNA"/>
</dbReference>
<dbReference type="Proteomes" id="UP000799538">
    <property type="component" value="Unassembled WGS sequence"/>
</dbReference>
<evidence type="ECO:0000313" key="4">
    <source>
        <dbReference type="Proteomes" id="UP000799538"/>
    </source>
</evidence>
<evidence type="ECO:0000259" key="2">
    <source>
        <dbReference type="Pfam" id="PF13883"/>
    </source>
</evidence>
<reference evidence="4" key="1">
    <citation type="journal article" date="2020" name="Stud. Mycol.">
        <title>101 Dothideomycetes genomes: A test case for predicting lifestyles and emergence of pathogens.</title>
        <authorList>
            <person name="Haridas S."/>
            <person name="Albert R."/>
            <person name="Binder M."/>
            <person name="Bloem J."/>
            <person name="LaButti K."/>
            <person name="Salamov A."/>
            <person name="Andreopoulos B."/>
            <person name="Baker S."/>
            <person name="Barry K."/>
            <person name="Bills G."/>
            <person name="Bluhm B."/>
            <person name="Cannon C."/>
            <person name="Castanera R."/>
            <person name="Culley D."/>
            <person name="Daum C."/>
            <person name="Ezra D."/>
            <person name="Gonzalez J."/>
            <person name="Henrissat B."/>
            <person name="Kuo A."/>
            <person name="Liang C."/>
            <person name="Lipzen A."/>
            <person name="Lutzoni F."/>
            <person name="Magnuson J."/>
            <person name="Mondo S."/>
            <person name="Nolan M."/>
            <person name="Ohm R."/>
            <person name="Pangilinan J."/>
            <person name="Park H.-J."/>
            <person name="Ramirez L."/>
            <person name="Alfaro M."/>
            <person name="Sun H."/>
            <person name="Tritt A."/>
            <person name="Yoshinaga Y."/>
            <person name="Zwiers L.-H."/>
            <person name="Turgeon B."/>
            <person name="Goodwin S."/>
            <person name="Spatafora J."/>
            <person name="Crous P."/>
            <person name="Grigoriev I."/>
        </authorList>
    </citation>
    <scope>NUCLEOTIDE SEQUENCE [LARGE SCALE GENOMIC DNA]</scope>
    <source>
        <strain evidence="4">CECT 20119</strain>
    </source>
</reference>
<dbReference type="PANTHER" id="PTHR37273">
    <property type="entry name" value="CHROMOSOME 8, WHOLE GENOME SHOTGUN SEQUENCE"/>
    <property type="match status" value="1"/>
</dbReference>
<dbReference type="OrthoDB" id="2138282at2759"/>
<sequence length="270" mass="30162">MFHQSHARPPPRRLSPRPHSRCREYRQGPFKIMRIDILPLLALQVTASILPEPQNIFSNLPASDWKIPTVHESAVQARRILRLTNLATLSTVFPSEKSDAGAQENRPSGLGGAPIGLMDYYADCEASGDPTILAIGIATSFKNVNAGSNITMSLRWHPQDGRWHSAAALPRFSLLGHLEDISDEEVKEEGVTACFVKSHPDSVAWLPGNSIHASRWVRLVVDQVYWIGGFGDRAYIGWIPAEEWKSVTQEEIEGIKLPGEKASWNWNKLW</sequence>
<feature type="domain" description="CREG-like beta-barrel" evidence="2">
    <location>
        <begin position="68"/>
        <end position="245"/>
    </location>
</feature>
<feature type="region of interest" description="Disordered" evidence="1">
    <location>
        <begin position="1"/>
        <end position="22"/>
    </location>
</feature>
<organism evidence="3 4">
    <name type="scientific">Elsinoe ampelina</name>
    <dbReference type="NCBI Taxonomy" id="302913"/>
    <lineage>
        <taxon>Eukaryota</taxon>
        <taxon>Fungi</taxon>
        <taxon>Dikarya</taxon>
        <taxon>Ascomycota</taxon>
        <taxon>Pezizomycotina</taxon>
        <taxon>Dothideomycetes</taxon>
        <taxon>Dothideomycetidae</taxon>
        <taxon>Myriangiales</taxon>
        <taxon>Elsinoaceae</taxon>
        <taxon>Elsinoe</taxon>
    </lineage>
</organism>
<proteinExistence type="predicted"/>
<evidence type="ECO:0000313" key="3">
    <source>
        <dbReference type="EMBL" id="KAF2223498.1"/>
    </source>
</evidence>
<gene>
    <name evidence="3" type="ORF">BDZ85DRAFT_261686</name>
</gene>
<dbReference type="PANTHER" id="PTHR37273:SF1">
    <property type="entry name" value="ADL397C-AP"/>
    <property type="match status" value="1"/>
</dbReference>
<keyword evidence="4" id="KW-1185">Reference proteome</keyword>
<dbReference type="AlphaFoldDB" id="A0A6A6GCY0"/>
<protein>
    <submittedName>
        <fullName evidence="3">Pyridoxamine 5'-phosphate oxidase-domain-containing protein</fullName>
    </submittedName>
</protein>
<feature type="compositionally biased region" description="Basic residues" evidence="1">
    <location>
        <begin position="1"/>
        <end position="20"/>
    </location>
</feature>
<dbReference type="InterPro" id="IPR055343">
    <property type="entry name" value="CREG_beta-barrel"/>
</dbReference>
<evidence type="ECO:0000256" key="1">
    <source>
        <dbReference type="SAM" id="MobiDB-lite"/>
    </source>
</evidence>